<protein>
    <submittedName>
        <fullName evidence="3">DUF5011 domain-containing protein</fullName>
    </submittedName>
</protein>
<dbReference type="PROSITE" id="PS50268">
    <property type="entry name" value="CADHERIN_2"/>
    <property type="match status" value="1"/>
</dbReference>
<evidence type="ECO:0000313" key="3">
    <source>
        <dbReference type="EMBL" id="MDZ5759634.1"/>
    </source>
</evidence>
<feature type="domain" description="Cadherin" evidence="2">
    <location>
        <begin position="510"/>
        <end position="616"/>
    </location>
</feature>
<dbReference type="RefSeq" id="WP_322809318.1">
    <property type="nucleotide sequence ID" value="NZ_JAVBVO010000003.1"/>
</dbReference>
<reference evidence="3" key="1">
    <citation type="submission" date="2023-08" db="EMBL/GenBank/DDBJ databases">
        <title>Genomic characterization of piscicolin 126 produced by Carnobacterium maltaromaticum CM22 strain isolated from salmon (Salmo salar).</title>
        <authorList>
            <person name="Gonzalez-Gragera E."/>
            <person name="Garcia-Lopez J.D."/>
            <person name="Teso-Perez C."/>
            <person name="Gimenez-Hernandez I."/>
            <person name="Peralta-Sanchez J.M."/>
            <person name="Valdivia E."/>
            <person name="Montalban-Lopez M."/>
            <person name="Martin-Platero A.M."/>
            <person name="Banos A."/>
            <person name="Martinez-Bueno M."/>
        </authorList>
    </citation>
    <scope>NUCLEOTIDE SEQUENCE</scope>
    <source>
        <strain evidence="3">CM22</strain>
    </source>
</reference>
<dbReference type="GO" id="GO:0016020">
    <property type="term" value="C:membrane"/>
    <property type="evidence" value="ECO:0007669"/>
    <property type="project" value="InterPro"/>
</dbReference>
<accession>A0AAW9JYD2</accession>
<dbReference type="InterPro" id="IPR011050">
    <property type="entry name" value="Pectin_lyase_fold/virulence"/>
</dbReference>
<dbReference type="Pfam" id="PF16403">
    <property type="entry name" value="Bact_surface_Ig-like"/>
    <property type="match status" value="3"/>
</dbReference>
<dbReference type="Gene3D" id="2.60.40.10">
    <property type="entry name" value="Immunoglobulins"/>
    <property type="match status" value="3"/>
</dbReference>
<comment type="caution">
    <text evidence="3">The sequence shown here is derived from an EMBL/GenBank/DDBJ whole genome shotgun (WGS) entry which is preliminary data.</text>
</comment>
<dbReference type="AlphaFoldDB" id="A0AAW9JYD2"/>
<dbReference type="GO" id="GO:0005509">
    <property type="term" value="F:calcium ion binding"/>
    <property type="evidence" value="ECO:0007669"/>
    <property type="project" value="InterPro"/>
</dbReference>
<sequence length="690" mass="73846">MKKEELVKFSAKYLKRTVTFSAVALTLGSAILPVAVQAAEQNVAVGKNDQATTESAITYVDGEGQHVLAVPEGAVVGLSSTAKTINIEFGGQKYKLSNVSAITFTGITVSKLIPFYSDSVVKLAFENVDFTKGIDVSGTKSLEELTIKNSSFGATDYSFAVHGASNLTKFEIENSTFNADLRIYSNSNLASAKVTNSSFKDDATQYSNKKGYYTDYSNCSFERSTTKKTISSGGMNANDIFYINKNGNPIGASKFNVEKDGSLGYKDKNGEKQAIKVPAGETITKITDSKNQIKVELSNGEKVTIEGATELDFYNVNITTAVAFTQKGLTLNKVIFRNSKTKLIDIAYSETIKEVQILGTEISQSSGYLSIYNNKALESVVIQNSEVKGSSGYISVYNNKLMTNLVLTNVYAYGYVSAYNLGETVIQISNSKFDDYINTNQTIKGEGALLPSGELPVIKGATNQSIDEGSKFNPLDGVSATDVEDGDITDQIQVAGKVDVSVPGEYELVYSVTDSDGNKAEVKVIITVVSTNKKPSISGATNISVPQKSKFDALEGVTAQDAEDGDITSKIQVSGKVDTEVPGEYTLKYSVTDSGGLTDEVTRIVTVTPVNQPPVITGANDITIDQNSNFDPKKGVIAMDPEDGNITGSLEVSGFIDVSEPDVYTLVYSVTDSGGLTTEVSRVVTVLPVK</sequence>
<dbReference type="InterPro" id="IPR032179">
    <property type="entry name" value="Cry22Aa_Ig-like"/>
</dbReference>
<dbReference type="Proteomes" id="UP001290462">
    <property type="component" value="Unassembled WGS sequence"/>
</dbReference>
<feature type="chain" id="PRO_5043409864" evidence="1">
    <location>
        <begin position="39"/>
        <end position="690"/>
    </location>
</feature>
<organism evidence="3 4">
    <name type="scientific">Carnobacterium maltaromaticum</name>
    <name type="common">Carnobacterium piscicola</name>
    <dbReference type="NCBI Taxonomy" id="2751"/>
    <lineage>
        <taxon>Bacteria</taxon>
        <taxon>Bacillati</taxon>
        <taxon>Bacillota</taxon>
        <taxon>Bacilli</taxon>
        <taxon>Lactobacillales</taxon>
        <taxon>Carnobacteriaceae</taxon>
        <taxon>Carnobacterium</taxon>
    </lineage>
</organism>
<dbReference type="EMBL" id="JAVBVO010000003">
    <property type="protein sequence ID" value="MDZ5759634.1"/>
    <property type="molecule type" value="Genomic_DNA"/>
</dbReference>
<proteinExistence type="predicted"/>
<dbReference type="InterPro" id="IPR013783">
    <property type="entry name" value="Ig-like_fold"/>
</dbReference>
<keyword evidence="1" id="KW-0732">Signal</keyword>
<name>A0AAW9JYD2_CARML</name>
<feature type="signal peptide" evidence="1">
    <location>
        <begin position="1"/>
        <end position="38"/>
    </location>
</feature>
<evidence type="ECO:0000256" key="1">
    <source>
        <dbReference type="SAM" id="SignalP"/>
    </source>
</evidence>
<dbReference type="InterPro" id="IPR002126">
    <property type="entry name" value="Cadherin-like_dom"/>
</dbReference>
<dbReference type="SUPFAM" id="SSF51126">
    <property type="entry name" value="Pectin lyase-like"/>
    <property type="match status" value="1"/>
</dbReference>
<evidence type="ECO:0000313" key="4">
    <source>
        <dbReference type="Proteomes" id="UP001290462"/>
    </source>
</evidence>
<gene>
    <name evidence="3" type="ORF">RAK27_13305</name>
</gene>
<evidence type="ECO:0000259" key="2">
    <source>
        <dbReference type="PROSITE" id="PS50268"/>
    </source>
</evidence>
<dbReference type="GO" id="GO:0007156">
    <property type="term" value="P:homophilic cell adhesion via plasma membrane adhesion molecules"/>
    <property type="evidence" value="ECO:0007669"/>
    <property type="project" value="InterPro"/>
</dbReference>